<proteinExistence type="predicted"/>
<sequence length="42" mass="4841">SSKFGTNAPILKNRKTKNEELEKLSEKLNPHNKSTRKGKQPY</sequence>
<protein>
    <submittedName>
        <fullName evidence="2">2793_t:CDS:1</fullName>
    </submittedName>
</protein>
<feature type="non-terminal residue" evidence="2">
    <location>
        <position position="42"/>
    </location>
</feature>
<feature type="compositionally biased region" description="Basic and acidic residues" evidence="1">
    <location>
        <begin position="16"/>
        <end position="29"/>
    </location>
</feature>
<gene>
    <name evidence="2" type="ORF">RFULGI_LOCUS18037</name>
</gene>
<reference evidence="2" key="1">
    <citation type="submission" date="2021-06" db="EMBL/GenBank/DDBJ databases">
        <authorList>
            <person name="Kallberg Y."/>
            <person name="Tangrot J."/>
            <person name="Rosling A."/>
        </authorList>
    </citation>
    <scope>NUCLEOTIDE SEQUENCE</scope>
    <source>
        <strain evidence="2">IN212</strain>
    </source>
</reference>
<dbReference type="Proteomes" id="UP000789396">
    <property type="component" value="Unassembled WGS sequence"/>
</dbReference>
<organism evidence="2 3">
    <name type="scientific">Racocetra fulgida</name>
    <dbReference type="NCBI Taxonomy" id="60492"/>
    <lineage>
        <taxon>Eukaryota</taxon>
        <taxon>Fungi</taxon>
        <taxon>Fungi incertae sedis</taxon>
        <taxon>Mucoromycota</taxon>
        <taxon>Glomeromycotina</taxon>
        <taxon>Glomeromycetes</taxon>
        <taxon>Diversisporales</taxon>
        <taxon>Gigasporaceae</taxon>
        <taxon>Racocetra</taxon>
    </lineage>
</organism>
<keyword evidence="3" id="KW-1185">Reference proteome</keyword>
<dbReference type="EMBL" id="CAJVPZ010075645">
    <property type="protein sequence ID" value="CAG8804040.1"/>
    <property type="molecule type" value="Genomic_DNA"/>
</dbReference>
<comment type="caution">
    <text evidence="2">The sequence shown here is derived from an EMBL/GenBank/DDBJ whole genome shotgun (WGS) entry which is preliminary data.</text>
</comment>
<feature type="region of interest" description="Disordered" evidence="1">
    <location>
        <begin position="1"/>
        <end position="42"/>
    </location>
</feature>
<feature type="non-terminal residue" evidence="2">
    <location>
        <position position="1"/>
    </location>
</feature>
<evidence type="ECO:0000256" key="1">
    <source>
        <dbReference type="SAM" id="MobiDB-lite"/>
    </source>
</evidence>
<dbReference type="AlphaFoldDB" id="A0A9N9K1C8"/>
<evidence type="ECO:0000313" key="2">
    <source>
        <dbReference type="EMBL" id="CAG8804040.1"/>
    </source>
</evidence>
<feature type="compositionally biased region" description="Basic residues" evidence="1">
    <location>
        <begin position="33"/>
        <end position="42"/>
    </location>
</feature>
<name>A0A9N9K1C8_9GLOM</name>
<evidence type="ECO:0000313" key="3">
    <source>
        <dbReference type="Proteomes" id="UP000789396"/>
    </source>
</evidence>
<accession>A0A9N9K1C8</accession>